<dbReference type="SUPFAM" id="SSF53335">
    <property type="entry name" value="S-adenosyl-L-methionine-dependent methyltransferases"/>
    <property type="match status" value="1"/>
</dbReference>
<dbReference type="InterPro" id="IPR006342">
    <property type="entry name" value="FkbM_mtfrase"/>
</dbReference>
<evidence type="ECO:0000256" key="1">
    <source>
        <dbReference type="SAM" id="MobiDB-lite"/>
    </source>
</evidence>
<sequence length="316" mass="35862">MEDDAMTPDGPEADQLDDQPRAARLLAQRYAFLRDVLSPERPMRITDVGANPINVPDYDRLLQVGGCEVWGFEPDQASFDALMAEPRPGTHYLQRAVGPTGPGRFYPHRLSGLGSLFPVRRESVTFLGKPQWTESRRDPIDMELIALDDLGDDVLPRPDMLKIDIQGGELDVIRTGRTKLSEAVCIVPEVRFYRIYEDEPLFGPLDVELHDQGFRFHTFQFTKSRQIINSQNARLPYKTVRSQMMDGDAIYIRDPETIAEWSDEQVRQLAVASSCVFGSFDLTVFCLDELVRRGLADADVPARFVDTLPAWMLKDR</sequence>
<dbReference type="GO" id="GO:0008168">
    <property type="term" value="F:methyltransferase activity"/>
    <property type="evidence" value="ECO:0007669"/>
    <property type="project" value="UniProtKB-KW"/>
</dbReference>
<dbReference type="EMBL" id="JAAGOX010000001">
    <property type="protein sequence ID" value="NDW43370.1"/>
    <property type="molecule type" value="Genomic_DNA"/>
</dbReference>
<reference evidence="3" key="1">
    <citation type="submission" date="2020-02" db="EMBL/GenBank/DDBJ databases">
        <title>Delineation of the pyrene-degrading pathway in Roseobacter clade bacteria by genomic analysis.</title>
        <authorList>
            <person name="Zhou H."/>
            <person name="Wang H."/>
        </authorList>
    </citation>
    <scope>NUCLEOTIDE SEQUENCE</scope>
    <source>
        <strain evidence="3">PrR005</strain>
    </source>
</reference>
<gene>
    <name evidence="3" type="ORF">G0P99_00185</name>
</gene>
<dbReference type="InterPro" id="IPR029063">
    <property type="entry name" value="SAM-dependent_MTases_sf"/>
</dbReference>
<proteinExistence type="predicted"/>
<dbReference type="Gene3D" id="3.40.50.150">
    <property type="entry name" value="Vaccinia Virus protein VP39"/>
    <property type="match status" value="1"/>
</dbReference>
<evidence type="ECO:0000259" key="2">
    <source>
        <dbReference type="Pfam" id="PF05050"/>
    </source>
</evidence>
<dbReference type="Pfam" id="PF05050">
    <property type="entry name" value="Methyltransf_21"/>
    <property type="match status" value="1"/>
</dbReference>
<comment type="caution">
    <text evidence="3">The sequence shown here is derived from an EMBL/GenBank/DDBJ whole genome shotgun (WGS) entry which is preliminary data.</text>
</comment>
<feature type="compositionally biased region" description="Acidic residues" evidence="1">
    <location>
        <begin position="1"/>
        <end position="17"/>
    </location>
</feature>
<protein>
    <submittedName>
        <fullName evidence="3">FkbM family methyltransferase</fullName>
    </submittedName>
</protein>
<dbReference type="GO" id="GO:0032259">
    <property type="term" value="P:methylation"/>
    <property type="evidence" value="ECO:0007669"/>
    <property type="project" value="UniProtKB-KW"/>
</dbReference>
<feature type="region of interest" description="Disordered" evidence="1">
    <location>
        <begin position="1"/>
        <end position="20"/>
    </location>
</feature>
<organism evidence="3">
    <name type="scientific">Ruegeria sp. PrR005</name>
    <dbReference type="NCBI Taxonomy" id="2706882"/>
    <lineage>
        <taxon>Bacteria</taxon>
        <taxon>Pseudomonadati</taxon>
        <taxon>Pseudomonadota</taxon>
        <taxon>Alphaproteobacteria</taxon>
        <taxon>Rhodobacterales</taxon>
        <taxon>Roseobacteraceae</taxon>
        <taxon>Ruegeria</taxon>
    </lineage>
</organism>
<feature type="domain" description="Methyltransferase FkbM" evidence="2">
    <location>
        <begin position="47"/>
        <end position="216"/>
    </location>
</feature>
<name>A0A6B2NJN2_9RHOB</name>
<keyword evidence="3" id="KW-0489">Methyltransferase</keyword>
<dbReference type="AlphaFoldDB" id="A0A6B2NJN2"/>
<keyword evidence="3" id="KW-0808">Transferase</keyword>
<accession>A0A6B2NJN2</accession>
<evidence type="ECO:0000313" key="3">
    <source>
        <dbReference type="EMBL" id="NDW43370.1"/>
    </source>
</evidence>
<dbReference type="RefSeq" id="WP_164126573.1">
    <property type="nucleotide sequence ID" value="NZ_JAAGOX010000001.1"/>
</dbReference>